<accession>A0AAN9PB24</accession>
<evidence type="ECO:0000313" key="2">
    <source>
        <dbReference type="Proteomes" id="UP001372338"/>
    </source>
</evidence>
<gene>
    <name evidence="1" type="ORF">RIF29_05670</name>
</gene>
<evidence type="ECO:0000313" key="1">
    <source>
        <dbReference type="EMBL" id="KAK7290899.1"/>
    </source>
</evidence>
<protein>
    <submittedName>
        <fullName evidence="1">Uncharacterized protein</fullName>
    </submittedName>
</protein>
<reference evidence="1 2" key="1">
    <citation type="submission" date="2024-01" db="EMBL/GenBank/DDBJ databases">
        <title>The genomes of 5 underutilized Papilionoideae crops provide insights into root nodulation and disease resistanc.</title>
        <authorList>
            <person name="Yuan L."/>
        </authorList>
    </citation>
    <scope>NUCLEOTIDE SEQUENCE [LARGE SCALE GENOMIC DNA]</scope>
    <source>
        <strain evidence="1">ZHUSHIDOU_FW_LH</strain>
        <tissue evidence="1">Leaf</tissue>
    </source>
</reference>
<name>A0AAN9PB24_CROPI</name>
<dbReference type="EMBL" id="JAYWIO010000001">
    <property type="protein sequence ID" value="KAK7290899.1"/>
    <property type="molecule type" value="Genomic_DNA"/>
</dbReference>
<dbReference type="AlphaFoldDB" id="A0AAN9PB24"/>
<sequence length="91" mass="10242">MWDLAWLESQEGNHCTILEIFLQSPICDLYPESYLNHSSSSGNRPTIKEFNVEKKANKSVLFADMLGPFFPLCQLSLPLSDCLSLSFIAIS</sequence>
<organism evidence="1 2">
    <name type="scientific">Crotalaria pallida</name>
    <name type="common">Smooth rattlebox</name>
    <name type="synonym">Crotalaria striata</name>
    <dbReference type="NCBI Taxonomy" id="3830"/>
    <lineage>
        <taxon>Eukaryota</taxon>
        <taxon>Viridiplantae</taxon>
        <taxon>Streptophyta</taxon>
        <taxon>Embryophyta</taxon>
        <taxon>Tracheophyta</taxon>
        <taxon>Spermatophyta</taxon>
        <taxon>Magnoliopsida</taxon>
        <taxon>eudicotyledons</taxon>
        <taxon>Gunneridae</taxon>
        <taxon>Pentapetalae</taxon>
        <taxon>rosids</taxon>
        <taxon>fabids</taxon>
        <taxon>Fabales</taxon>
        <taxon>Fabaceae</taxon>
        <taxon>Papilionoideae</taxon>
        <taxon>50 kb inversion clade</taxon>
        <taxon>genistoids sensu lato</taxon>
        <taxon>core genistoids</taxon>
        <taxon>Crotalarieae</taxon>
        <taxon>Crotalaria</taxon>
    </lineage>
</organism>
<dbReference type="Proteomes" id="UP001372338">
    <property type="component" value="Unassembled WGS sequence"/>
</dbReference>
<proteinExistence type="predicted"/>
<keyword evidence="2" id="KW-1185">Reference proteome</keyword>
<comment type="caution">
    <text evidence="1">The sequence shown here is derived from an EMBL/GenBank/DDBJ whole genome shotgun (WGS) entry which is preliminary data.</text>
</comment>